<dbReference type="Gene3D" id="1.10.630.10">
    <property type="entry name" value="Cytochrome P450"/>
    <property type="match status" value="1"/>
</dbReference>
<dbReference type="EMBL" id="KI278134">
    <property type="protein sequence ID" value="ESA19567.1"/>
    <property type="molecule type" value="Genomic_DNA"/>
</dbReference>
<reference evidence="1" key="1">
    <citation type="submission" date="2013-07" db="EMBL/GenBank/DDBJ databases">
        <title>The genome of an arbuscular mycorrhizal fungus provides insights into the evolution of the oldest plant symbiosis.</title>
        <authorList>
            <consortium name="DOE Joint Genome Institute"/>
            <person name="Tisserant E."/>
            <person name="Malbreil M."/>
            <person name="Kuo A."/>
            <person name="Kohler A."/>
            <person name="Symeonidi A."/>
            <person name="Balestrini R."/>
            <person name="Charron P."/>
            <person name="Duensing N."/>
            <person name="Frei-dit-Frey N."/>
            <person name="Gianinazzi-Pearson V."/>
            <person name="Gilbert B."/>
            <person name="Handa Y."/>
            <person name="Hijri M."/>
            <person name="Kaul R."/>
            <person name="Kawaguchi M."/>
            <person name="Krajinski F."/>
            <person name="Lammers P."/>
            <person name="Lapierre D."/>
            <person name="Masclaux F.G."/>
            <person name="Murat C."/>
            <person name="Morin E."/>
            <person name="Ndikumana S."/>
            <person name="Pagni M."/>
            <person name="Petitpierre D."/>
            <person name="Requena N."/>
            <person name="Rosikiewicz P."/>
            <person name="Riley R."/>
            <person name="Saito K."/>
            <person name="San Clemente H."/>
            <person name="Shapiro H."/>
            <person name="van Tuinen D."/>
            <person name="Becard G."/>
            <person name="Bonfante P."/>
            <person name="Paszkowski U."/>
            <person name="Shachar-Hill Y."/>
            <person name="Young J.P."/>
            <person name="Sanders I.R."/>
            <person name="Henrissat B."/>
            <person name="Rensing S.A."/>
            <person name="Grigoriev I.V."/>
            <person name="Corradi N."/>
            <person name="Roux C."/>
            <person name="Martin F."/>
        </authorList>
    </citation>
    <scope>NUCLEOTIDE SEQUENCE</scope>
    <source>
        <strain evidence="1">DAOM 197198</strain>
    </source>
</reference>
<protein>
    <submittedName>
        <fullName evidence="1">Uncharacterized protein</fullName>
    </submittedName>
</protein>
<sequence length="115" mass="13723">MDGFMYFYTFNKFIRQYLPFIRGKVKKYLKNRDYLFNRLYTIIKDRRIEIENTPLDQPLRHDVLTSYITANTSRDINDVKQDDNVDLLRPMTDKDICMIILDAILGATDTVSKIF</sequence>
<dbReference type="GO" id="GO:0020037">
    <property type="term" value="F:heme binding"/>
    <property type="evidence" value="ECO:0007669"/>
    <property type="project" value="InterPro"/>
</dbReference>
<dbReference type="InterPro" id="IPR036396">
    <property type="entry name" value="Cyt_P450_sf"/>
</dbReference>
<dbReference type="GO" id="GO:0004497">
    <property type="term" value="F:monooxygenase activity"/>
    <property type="evidence" value="ECO:0007669"/>
    <property type="project" value="InterPro"/>
</dbReference>
<dbReference type="AlphaFoldDB" id="U9UIT0"/>
<dbReference type="GO" id="GO:0005506">
    <property type="term" value="F:iron ion binding"/>
    <property type="evidence" value="ECO:0007669"/>
    <property type="project" value="InterPro"/>
</dbReference>
<proteinExistence type="predicted"/>
<dbReference type="GO" id="GO:0016705">
    <property type="term" value="F:oxidoreductase activity, acting on paired donors, with incorporation or reduction of molecular oxygen"/>
    <property type="evidence" value="ECO:0007669"/>
    <property type="project" value="InterPro"/>
</dbReference>
<dbReference type="SUPFAM" id="SSF48264">
    <property type="entry name" value="Cytochrome P450"/>
    <property type="match status" value="1"/>
</dbReference>
<accession>U9UIT0</accession>
<dbReference type="HOGENOM" id="CLU_2110213_0_0_1"/>
<name>U9UIT0_RHIID</name>
<gene>
    <name evidence="1" type="ORF">GLOINDRAFT_134809</name>
</gene>
<organism evidence="1">
    <name type="scientific">Rhizophagus irregularis (strain DAOM 181602 / DAOM 197198 / MUCL 43194)</name>
    <name type="common">Arbuscular mycorrhizal fungus</name>
    <name type="synonym">Glomus intraradices</name>
    <dbReference type="NCBI Taxonomy" id="747089"/>
    <lineage>
        <taxon>Eukaryota</taxon>
        <taxon>Fungi</taxon>
        <taxon>Fungi incertae sedis</taxon>
        <taxon>Mucoromycota</taxon>
        <taxon>Glomeromycotina</taxon>
        <taxon>Glomeromycetes</taxon>
        <taxon>Glomerales</taxon>
        <taxon>Glomeraceae</taxon>
        <taxon>Rhizophagus</taxon>
    </lineage>
</organism>
<evidence type="ECO:0000313" key="1">
    <source>
        <dbReference type="EMBL" id="ESA19567.1"/>
    </source>
</evidence>